<reference evidence="5" key="1">
    <citation type="submission" date="2017-05" db="UniProtKB">
        <authorList>
            <consortium name="EnsemblMetazoa"/>
        </authorList>
    </citation>
    <scope>IDENTIFICATION</scope>
</reference>
<accession>A0A1X7U9B2</accession>
<dbReference type="GO" id="GO:0032543">
    <property type="term" value="P:mitochondrial translation"/>
    <property type="evidence" value="ECO:0007669"/>
    <property type="project" value="TreeGrafter"/>
</dbReference>
<keyword evidence="2 4" id="KW-0689">Ribosomal protein</keyword>
<name>A0A1X7U9B2_AMPQE</name>
<dbReference type="NCBIfam" id="TIGR00165">
    <property type="entry name" value="S18"/>
    <property type="match status" value="1"/>
</dbReference>
<sequence length="89" mass="10286">MWKFSVYLPQASCTTRAFSSSLLRLKRNKFGHKDVLVLRQFMTPEGYLINKRVSGVCKKMQRKLAKSIKIARNLGYLPRKPQALINQST</sequence>
<dbReference type="Gene3D" id="4.10.640.10">
    <property type="entry name" value="Ribosomal protein S18"/>
    <property type="match status" value="1"/>
</dbReference>
<organism evidence="5">
    <name type="scientific">Amphimedon queenslandica</name>
    <name type="common">Sponge</name>
    <dbReference type="NCBI Taxonomy" id="400682"/>
    <lineage>
        <taxon>Eukaryota</taxon>
        <taxon>Metazoa</taxon>
        <taxon>Porifera</taxon>
        <taxon>Demospongiae</taxon>
        <taxon>Heteroscleromorpha</taxon>
        <taxon>Haplosclerida</taxon>
        <taxon>Niphatidae</taxon>
        <taxon>Amphimedon</taxon>
    </lineage>
</organism>
<evidence type="ECO:0000313" key="5">
    <source>
        <dbReference type="EnsemblMetazoa" id="Aqu2.1.24547_001"/>
    </source>
</evidence>
<comment type="similarity">
    <text evidence="1 4">Belongs to the bacterial ribosomal protein bS18 family.</text>
</comment>
<evidence type="ECO:0000256" key="3">
    <source>
        <dbReference type="ARBA" id="ARBA00023274"/>
    </source>
</evidence>
<dbReference type="GO" id="GO:0005763">
    <property type="term" value="C:mitochondrial small ribosomal subunit"/>
    <property type="evidence" value="ECO:0007669"/>
    <property type="project" value="TreeGrafter"/>
</dbReference>
<dbReference type="GO" id="GO:0070181">
    <property type="term" value="F:small ribosomal subunit rRNA binding"/>
    <property type="evidence" value="ECO:0007669"/>
    <property type="project" value="TreeGrafter"/>
</dbReference>
<evidence type="ECO:0008006" key="6">
    <source>
        <dbReference type="Google" id="ProtNLM"/>
    </source>
</evidence>
<dbReference type="InterPro" id="IPR001648">
    <property type="entry name" value="Ribosomal_bS18"/>
</dbReference>
<dbReference type="EnsemblMetazoa" id="Aqu2.1.24547_001">
    <property type="protein sequence ID" value="Aqu2.1.24547_001"/>
    <property type="gene ID" value="Aqu2.1.24547"/>
</dbReference>
<dbReference type="SUPFAM" id="SSF46911">
    <property type="entry name" value="Ribosomal protein S18"/>
    <property type="match status" value="1"/>
</dbReference>
<dbReference type="PRINTS" id="PR00974">
    <property type="entry name" value="RIBOSOMALS18"/>
</dbReference>
<keyword evidence="3 4" id="KW-0687">Ribonucleoprotein</keyword>
<dbReference type="PANTHER" id="PTHR13479:SF40">
    <property type="entry name" value="SMALL RIBOSOMAL SUBUNIT PROTEIN BS18M"/>
    <property type="match status" value="1"/>
</dbReference>
<evidence type="ECO:0000256" key="4">
    <source>
        <dbReference type="RuleBase" id="RU003910"/>
    </source>
</evidence>
<dbReference type="STRING" id="400682.A0A1X7U9B2"/>
<dbReference type="InParanoid" id="A0A1X7U9B2"/>
<proteinExistence type="inferred from homology"/>
<dbReference type="GO" id="GO:0003735">
    <property type="term" value="F:structural constituent of ribosome"/>
    <property type="evidence" value="ECO:0007669"/>
    <property type="project" value="InterPro"/>
</dbReference>
<dbReference type="AlphaFoldDB" id="A0A1X7U9B2"/>
<evidence type="ECO:0000256" key="2">
    <source>
        <dbReference type="ARBA" id="ARBA00022980"/>
    </source>
</evidence>
<dbReference type="Pfam" id="PF01084">
    <property type="entry name" value="Ribosomal_S18"/>
    <property type="match status" value="1"/>
</dbReference>
<evidence type="ECO:0000256" key="1">
    <source>
        <dbReference type="ARBA" id="ARBA00005589"/>
    </source>
</evidence>
<dbReference type="InterPro" id="IPR036870">
    <property type="entry name" value="Ribosomal_bS18_sf"/>
</dbReference>
<protein>
    <recommendedName>
        <fullName evidence="6">28S ribosomal protein S18a, mitochondrial</fullName>
    </recommendedName>
</protein>
<dbReference type="PANTHER" id="PTHR13479">
    <property type="entry name" value="30S RIBOSOMAL PROTEIN S18"/>
    <property type="match status" value="1"/>
</dbReference>